<dbReference type="AlphaFoldDB" id="A0A4R6KDP7"/>
<dbReference type="InterPro" id="IPR011990">
    <property type="entry name" value="TPR-like_helical_dom_sf"/>
</dbReference>
<dbReference type="InterPro" id="IPR016032">
    <property type="entry name" value="Sig_transdc_resp-reg_C-effctor"/>
</dbReference>
<proteinExistence type="predicted"/>
<accession>A0A4R6KDP7</accession>
<dbReference type="PANTHER" id="PTHR16305">
    <property type="entry name" value="TESTICULAR SOLUBLE ADENYLYL CYCLASE"/>
    <property type="match status" value="1"/>
</dbReference>
<sequence>MSTELIGRDDEIALLRGLIGGLTTTSAVAIVRGEAGIGKTVLVRAVLEDADRLRILRGGCAPMSGRLAYGGLDRVLTHGPVDGEAFSSVAAGRARTVEAMLTTLTHLAHQGAILVVEDVHWADTSTLDFLAYASRNLPESGLLILLTWRDEPTDLEHQRWLGELLRAPPVTDLPLSRLTMAETAEQLSWCSPAAIAEVYRRSAGNPYLSVELAQGGPELPDSLRQVLLSRLESVSPPARVAVAATATLGRPLADDELLAAGADADALQETRAAGLMVRDPAGGWAARHPVLGEVAYELLIAPERRLLHQRLAARLEAALPPHPTAAELAEVAEQYQRTDDPDATLRWAVRAAESAERSFAIAEAGDWYAVAAAAWDTAAEARSAVPEKLALLISAATHLNAAGQARRAIGLLADDQTGSDDLVVRAALTRGWLWVVIGDTDRALRDVERAEQLTPRQDEATWARIHAARAMALGTGARWDEARQATKAAFELGTSCGDLRTVGTAHFLLGIVAALEDRPSDALGHHEAALAIARRIAEPEDIAMAAVGLSDLSWRLGDADRAVELAARTRSELRRLMLGRHWLEDLIDVNVLLTLYEAGRWDEALSWAEDAGEHSEFGVLQAAIAQVQLARGDVAAAAEMMRVAAPLHERDQPQFVGTYGQVQCRLLLQTDRPRDALELALTIAETVHGGEDEFDETELLIVGLDAAARLGAADQVERLATLLGQAGKKRTEAAMSAVLRGERSRASGASDPGAWLDAAAEWAAVGRPYDAARSHLRAGEAILASQAGTRARRTAAQELRAADELATGLGAEPLLGEIRSLAKLARVDLTAREHRGRAGDADRPLLTDRETQVLELLLEGRTNREIGQELYMSPKTASVHVTHILEKLGVRTRVQAAAAAVRLGLGEPRPGPD</sequence>
<dbReference type="EMBL" id="SNWQ01000007">
    <property type="protein sequence ID" value="TDO48548.1"/>
    <property type="molecule type" value="Genomic_DNA"/>
</dbReference>
<keyword evidence="2" id="KW-0067">ATP-binding</keyword>
<dbReference type="SUPFAM" id="SSF52540">
    <property type="entry name" value="P-loop containing nucleoside triphosphate hydrolases"/>
    <property type="match status" value="1"/>
</dbReference>
<dbReference type="PRINTS" id="PR00038">
    <property type="entry name" value="HTHLUXR"/>
</dbReference>
<gene>
    <name evidence="4" type="ORF">EV643_107177</name>
</gene>
<dbReference type="GO" id="GO:0005737">
    <property type="term" value="C:cytoplasm"/>
    <property type="evidence" value="ECO:0007669"/>
    <property type="project" value="TreeGrafter"/>
</dbReference>
<dbReference type="GO" id="GO:0003677">
    <property type="term" value="F:DNA binding"/>
    <property type="evidence" value="ECO:0007669"/>
    <property type="project" value="InterPro"/>
</dbReference>
<dbReference type="Gene3D" id="1.25.40.10">
    <property type="entry name" value="Tetratricopeptide repeat domain"/>
    <property type="match status" value="1"/>
</dbReference>
<dbReference type="InterPro" id="IPR036388">
    <property type="entry name" value="WH-like_DNA-bd_sf"/>
</dbReference>
<keyword evidence="5" id="KW-1185">Reference proteome</keyword>
<dbReference type="InterPro" id="IPR027417">
    <property type="entry name" value="P-loop_NTPase"/>
</dbReference>
<dbReference type="OrthoDB" id="5476461at2"/>
<dbReference type="Gene3D" id="1.10.10.10">
    <property type="entry name" value="Winged helix-like DNA-binding domain superfamily/Winged helix DNA-binding domain"/>
    <property type="match status" value="1"/>
</dbReference>
<dbReference type="SMART" id="SM00421">
    <property type="entry name" value="HTH_LUXR"/>
    <property type="match status" value="1"/>
</dbReference>
<evidence type="ECO:0000256" key="1">
    <source>
        <dbReference type="ARBA" id="ARBA00022741"/>
    </source>
</evidence>
<dbReference type="SUPFAM" id="SSF46894">
    <property type="entry name" value="C-terminal effector domain of the bipartite response regulators"/>
    <property type="match status" value="1"/>
</dbReference>
<reference evidence="4 5" key="1">
    <citation type="submission" date="2019-03" db="EMBL/GenBank/DDBJ databases">
        <title>Genomic Encyclopedia of Type Strains, Phase III (KMG-III): the genomes of soil and plant-associated and newly described type strains.</title>
        <authorList>
            <person name="Whitman W."/>
        </authorList>
    </citation>
    <scope>NUCLEOTIDE SEQUENCE [LARGE SCALE GENOMIC DNA]</scope>
    <source>
        <strain evidence="4 5">VKM Ac-2527</strain>
    </source>
</reference>
<feature type="domain" description="HTH luxR-type" evidence="3">
    <location>
        <begin position="839"/>
        <end position="904"/>
    </location>
</feature>
<organism evidence="4 5">
    <name type="scientific">Kribbella caucasensis</name>
    <dbReference type="NCBI Taxonomy" id="2512215"/>
    <lineage>
        <taxon>Bacteria</taxon>
        <taxon>Bacillati</taxon>
        <taxon>Actinomycetota</taxon>
        <taxon>Actinomycetes</taxon>
        <taxon>Propionibacteriales</taxon>
        <taxon>Kribbellaceae</taxon>
        <taxon>Kribbella</taxon>
    </lineage>
</organism>
<dbReference type="GO" id="GO:0004016">
    <property type="term" value="F:adenylate cyclase activity"/>
    <property type="evidence" value="ECO:0007669"/>
    <property type="project" value="TreeGrafter"/>
</dbReference>
<dbReference type="PROSITE" id="PS50043">
    <property type="entry name" value="HTH_LUXR_2"/>
    <property type="match status" value="1"/>
</dbReference>
<comment type="caution">
    <text evidence="4">The sequence shown here is derived from an EMBL/GenBank/DDBJ whole genome shotgun (WGS) entry which is preliminary data.</text>
</comment>
<dbReference type="InterPro" id="IPR041664">
    <property type="entry name" value="AAA_16"/>
</dbReference>
<dbReference type="Proteomes" id="UP000295388">
    <property type="component" value="Unassembled WGS sequence"/>
</dbReference>
<dbReference type="PANTHER" id="PTHR16305:SF35">
    <property type="entry name" value="TRANSCRIPTIONAL ACTIVATOR DOMAIN"/>
    <property type="match status" value="1"/>
</dbReference>
<evidence type="ECO:0000259" key="3">
    <source>
        <dbReference type="PROSITE" id="PS50043"/>
    </source>
</evidence>
<protein>
    <submittedName>
        <fullName evidence="4">AAA ATPase-like protein</fullName>
    </submittedName>
</protein>
<evidence type="ECO:0000313" key="4">
    <source>
        <dbReference type="EMBL" id="TDO48548.1"/>
    </source>
</evidence>
<dbReference type="SUPFAM" id="SSF48452">
    <property type="entry name" value="TPR-like"/>
    <property type="match status" value="1"/>
</dbReference>
<name>A0A4R6KDP7_9ACTN</name>
<dbReference type="Pfam" id="PF13191">
    <property type="entry name" value="AAA_16"/>
    <property type="match status" value="1"/>
</dbReference>
<keyword evidence="1" id="KW-0547">Nucleotide-binding</keyword>
<dbReference type="InterPro" id="IPR000792">
    <property type="entry name" value="Tscrpt_reg_LuxR_C"/>
</dbReference>
<dbReference type="GO" id="GO:0006355">
    <property type="term" value="P:regulation of DNA-templated transcription"/>
    <property type="evidence" value="ECO:0007669"/>
    <property type="project" value="InterPro"/>
</dbReference>
<dbReference type="Pfam" id="PF00196">
    <property type="entry name" value="GerE"/>
    <property type="match status" value="1"/>
</dbReference>
<dbReference type="CDD" id="cd06170">
    <property type="entry name" value="LuxR_C_like"/>
    <property type="match status" value="1"/>
</dbReference>
<evidence type="ECO:0000256" key="2">
    <source>
        <dbReference type="ARBA" id="ARBA00022840"/>
    </source>
</evidence>
<evidence type="ECO:0000313" key="5">
    <source>
        <dbReference type="Proteomes" id="UP000295388"/>
    </source>
</evidence>
<dbReference type="GO" id="GO:0005524">
    <property type="term" value="F:ATP binding"/>
    <property type="evidence" value="ECO:0007669"/>
    <property type="project" value="UniProtKB-KW"/>
</dbReference>
<dbReference type="RefSeq" id="WP_133800965.1">
    <property type="nucleotide sequence ID" value="NZ_SNWQ01000007.1"/>
</dbReference>